<organism evidence="1 2">
    <name type="scientific">Secundilactobacillus collinoides DSM 20515 = JCM 1123</name>
    <dbReference type="NCBI Taxonomy" id="1423733"/>
    <lineage>
        <taxon>Bacteria</taxon>
        <taxon>Bacillati</taxon>
        <taxon>Bacillota</taxon>
        <taxon>Bacilli</taxon>
        <taxon>Lactobacillales</taxon>
        <taxon>Lactobacillaceae</taxon>
        <taxon>Secundilactobacillus</taxon>
    </lineage>
</organism>
<dbReference type="RefSeq" id="WP_056996526.1">
    <property type="nucleotide sequence ID" value="NZ_AYYR01000030.1"/>
</dbReference>
<comment type="caution">
    <text evidence="1">The sequence shown here is derived from an EMBL/GenBank/DDBJ whole genome shotgun (WGS) entry which is preliminary data.</text>
</comment>
<evidence type="ECO:0000313" key="2">
    <source>
        <dbReference type="Proteomes" id="UP000051845"/>
    </source>
</evidence>
<gene>
    <name evidence="1" type="ORF">FC82_GL001689</name>
</gene>
<name>A0A0R2BJD9_SECCO</name>
<evidence type="ECO:0000313" key="1">
    <source>
        <dbReference type="EMBL" id="KRM76329.1"/>
    </source>
</evidence>
<dbReference type="STRING" id="33960.TY91_05480"/>
<proteinExistence type="predicted"/>
<evidence type="ECO:0008006" key="3">
    <source>
        <dbReference type="Google" id="ProtNLM"/>
    </source>
</evidence>
<accession>A0A0R2BJD9</accession>
<dbReference type="Proteomes" id="UP000051845">
    <property type="component" value="Unassembled WGS sequence"/>
</dbReference>
<reference evidence="1 2" key="1">
    <citation type="journal article" date="2015" name="Genome Announc.">
        <title>Expanding the biotechnology potential of lactobacilli through comparative genomics of 213 strains and associated genera.</title>
        <authorList>
            <person name="Sun Z."/>
            <person name="Harris H.M."/>
            <person name="McCann A."/>
            <person name="Guo C."/>
            <person name="Argimon S."/>
            <person name="Zhang W."/>
            <person name="Yang X."/>
            <person name="Jeffery I.B."/>
            <person name="Cooney J.C."/>
            <person name="Kagawa T.F."/>
            <person name="Liu W."/>
            <person name="Song Y."/>
            <person name="Salvetti E."/>
            <person name="Wrobel A."/>
            <person name="Rasinkangas P."/>
            <person name="Parkhill J."/>
            <person name="Rea M.C."/>
            <person name="O'Sullivan O."/>
            <person name="Ritari J."/>
            <person name="Douillard F.P."/>
            <person name="Paul Ross R."/>
            <person name="Yang R."/>
            <person name="Briner A.E."/>
            <person name="Felis G.E."/>
            <person name="de Vos W.M."/>
            <person name="Barrangou R."/>
            <person name="Klaenhammer T.R."/>
            <person name="Caufield P.W."/>
            <person name="Cui Y."/>
            <person name="Zhang H."/>
            <person name="O'Toole P.W."/>
        </authorList>
    </citation>
    <scope>NUCLEOTIDE SEQUENCE [LARGE SCALE GENOMIC DNA]</scope>
    <source>
        <strain evidence="1 2">DSM 20515</strain>
    </source>
</reference>
<dbReference type="EMBL" id="AYYR01000030">
    <property type="protein sequence ID" value="KRM76329.1"/>
    <property type="molecule type" value="Genomic_DNA"/>
</dbReference>
<protein>
    <recommendedName>
        <fullName evidence="3">Mga helix-turn-helix domain-containing protein</fullName>
    </recommendedName>
</protein>
<dbReference type="AlphaFoldDB" id="A0A0R2BJD9"/>
<sequence length="499" mass="57519">MDYLAFLEKDDQLKLKLVWLLETSHENRISLKDVFSRLSVTRYKLNKVIASLQLDLQTGEGLGQSSITIKDGVLFGEQITFSVFRTLQLSLLRQSLRFQIFEYEYMAKSTQSRQRFLEDHFISQAKYYLLRGEIDELLSSAAPFGGSGSVSVHPELSMRVKITNVYYYFFSGIEDPFPELKEVTSKFTSFCAMTLGLSMTPSEKSKLAIFFQVQCKRINEQRFINLRQFLHVDHTDNMPFIKNFYLKNVELAGEDDVTSEVGCLYLFLSSQNLIDNCPVTLAKPFKMQLIVIKNRFQQLLTTSVLLDHTQLEEKRLARIAEQMSLNSYWMMLFDLHTTPEYYQHSDDRVNDDFPGLAMLAYQMTQEATDILELKVNHEVRTKLVYNYLMALIGVVPHEAVMDTVTVCVDFGQSKVPSNYMRKLLAFYLGGSVKFVNYLSTDTDVYLSDTFVSGIHDIPQVTWPDPLRATNWENLHQIIVDVKKKKIQTCLNHAAHVSLT</sequence>
<dbReference type="PATRIC" id="fig|1423733.4.peg.1778"/>